<sequence>MEKNKYNWLTRLINKITRKEESNNQSFVYYGHLVHVQSGTVDFMDVTVCNTADGGDVLASFSFDFWTKELEINQCKHDEIRDVIEDAFCKIYRGVKSNHISMTNLNKILTHGEAEITDASNCQICVHLGKDRFIYLEPKCMIPDTQHPNAATIIQRAKKGLQTKADFDLFRIEEIDYNDLCESAVGFLIQKLKINKCK</sequence>
<name>A0AA37KDZ1_9BACT</name>
<dbReference type="RefSeq" id="WP_244064029.1">
    <property type="nucleotide sequence ID" value="NZ_BQNZ01000003.1"/>
</dbReference>
<protein>
    <submittedName>
        <fullName evidence="1">Uncharacterized protein</fullName>
    </submittedName>
</protein>
<organism evidence="1 2">
    <name type="scientific">Parabacteroides merdae</name>
    <dbReference type="NCBI Taxonomy" id="46503"/>
    <lineage>
        <taxon>Bacteria</taxon>
        <taxon>Pseudomonadati</taxon>
        <taxon>Bacteroidota</taxon>
        <taxon>Bacteroidia</taxon>
        <taxon>Bacteroidales</taxon>
        <taxon>Tannerellaceae</taxon>
        <taxon>Parabacteroides</taxon>
    </lineage>
</organism>
<dbReference type="Proteomes" id="UP001055114">
    <property type="component" value="Unassembled WGS sequence"/>
</dbReference>
<gene>
    <name evidence="1" type="ORF">CE91St3_34330</name>
</gene>
<evidence type="ECO:0000313" key="2">
    <source>
        <dbReference type="Proteomes" id="UP001055114"/>
    </source>
</evidence>
<evidence type="ECO:0000313" key="1">
    <source>
        <dbReference type="EMBL" id="GKH73570.1"/>
    </source>
</evidence>
<accession>A0AA37KDZ1</accession>
<dbReference type="AlphaFoldDB" id="A0AA37KDZ1"/>
<comment type="caution">
    <text evidence="1">The sequence shown here is derived from an EMBL/GenBank/DDBJ whole genome shotgun (WGS) entry which is preliminary data.</text>
</comment>
<proteinExistence type="predicted"/>
<dbReference type="EMBL" id="BQNZ01000003">
    <property type="protein sequence ID" value="GKH73570.1"/>
    <property type="molecule type" value="Genomic_DNA"/>
</dbReference>
<reference evidence="1" key="1">
    <citation type="submission" date="2022-01" db="EMBL/GenBank/DDBJ databases">
        <title>Novel bile acid biosynthetic pathways are enriched in the microbiome of centenarians.</title>
        <authorList>
            <person name="Sato Y."/>
            <person name="Atarashi K."/>
            <person name="Plichta R.D."/>
            <person name="Arai Y."/>
            <person name="Sasajima S."/>
            <person name="Kearney M.S."/>
            <person name="Suda W."/>
            <person name="Takeshita K."/>
            <person name="Sasaki T."/>
            <person name="Okamoto S."/>
            <person name="Skelly N.A."/>
            <person name="Okamura Y."/>
            <person name="Vlamakis H."/>
            <person name="Li Y."/>
            <person name="Tanoue T."/>
            <person name="Takei H."/>
            <person name="Nittono H."/>
            <person name="Narushima S."/>
            <person name="Irie J."/>
            <person name="Itoh H."/>
            <person name="Moriya K."/>
            <person name="Sugiura Y."/>
            <person name="Suematsu M."/>
            <person name="Moritoki N."/>
            <person name="Shibata S."/>
            <person name="Littman R.D."/>
            <person name="Fischbach A.M."/>
            <person name="Uwamino Y."/>
            <person name="Inoue T."/>
            <person name="Honda A."/>
            <person name="Hattori M."/>
            <person name="Murai T."/>
            <person name="Xavier J.R."/>
            <person name="Hirose N."/>
            <person name="Honda K."/>
        </authorList>
    </citation>
    <scope>NUCLEOTIDE SEQUENCE</scope>
    <source>
        <strain evidence="1">CE91-St3</strain>
    </source>
</reference>